<proteinExistence type="predicted"/>
<dbReference type="Proteomes" id="UP000281955">
    <property type="component" value="Unassembled WGS sequence"/>
</dbReference>
<evidence type="ECO:0000313" key="2">
    <source>
        <dbReference type="EMBL" id="RKS80417.1"/>
    </source>
</evidence>
<keyword evidence="3" id="KW-1185">Reference proteome</keyword>
<dbReference type="InParanoid" id="A0A420XUH8"/>
<sequence length="128" mass="14317">MSQHAQRYSPELRDRAVQMVAETKTKHRSDWAAIVQVAEQLGVGAPETVRRWVLHAGASPARPATLTAGEAAEVDALKRENAELARERDELKHANLELRRTNAELLRVNGILRGVANFFLTESERLEP</sequence>
<accession>A0A420XUH8</accession>
<keyword evidence="1" id="KW-0175">Coiled coil</keyword>
<organism evidence="2 3">
    <name type="scientific">Motilibacter peucedani</name>
    <dbReference type="NCBI Taxonomy" id="598650"/>
    <lineage>
        <taxon>Bacteria</taxon>
        <taxon>Bacillati</taxon>
        <taxon>Actinomycetota</taxon>
        <taxon>Actinomycetes</taxon>
        <taxon>Motilibacterales</taxon>
        <taxon>Motilibacteraceae</taxon>
        <taxon>Motilibacter</taxon>
    </lineage>
</organism>
<dbReference type="Pfam" id="PF01527">
    <property type="entry name" value="HTH_Tnp_1"/>
    <property type="match status" value="1"/>
</dbReference>
<dbReference type="OrthoDB" id="4426778at2"/>
<dbReference type="RefSeq" id="WP_121192101.1">
    <property type="nucleotide sequence ID" value="NZ_RBWV01000009.1"/>
</dbReference>
<name>A0A420XUH8_9ACTN</name>
<dbReference type="InterPro" id="IPR002514">
    <property type="entry name" value="Transposase_8"/>
</dbReference>
<evidence type="ECO:0000313" key="3">
    <source>
        <dbReference type="Proteomes" id="UP000281955"/>
    </source>
</evidence>
<dbReference type="GO" id="GO:0003677">
    <property type="term" value="F:DNA binding"/>
    <property type="evidence" value="ECO:0007669"/>
    <property type="project" value="InterPro"/>
</dbReference>
<dbReference type="InterPro" id="IPR009057">
    <property type="entry name" value="Homeodomain-like_sf"/>
</dbReference>
<dbReference type="InterPro" id="IPR036388">
    <property type="entry name" value="WH-like_DNA-bd_sf"/>
</dbReference>
<dbReference type="GO" id="GO:0004803">
    <property type="term" value="F:transposase activity"/>
    <property type="evidence" value="ECO:0007669"/>
    <property type="project" value="InterPro"/>
</dbReference>
<feature type="coiled-coil region" evidence="1">
    <location>
        <begin position="67"/>
        <end position="104"/>
    </location>
</feature>
<gene>
    <name evidence="2" type="ORF">CLV35_0849</name>
</gene>
<dbReference type="GO" id="GO:0006313">
    <property type="term" value="P:DNA transposition"/>
    <property type="evidence" value="ECO:0007669"/>
    <property type="project" value="InterPro"/>
</dbReference>
<dbReference type="EMBL" id="RBWV01000009">
    <property type="protein sequence ID" value="RKS80417.1"/>
    <property type="molecule type" value="Genomic_DNA"/>
</dbReference>
<dbReference type="SUPFAM" id="SSF46689">
    <property type="entry name" value="Homeodomain-like"/>
    <property type="match status" value="1"/>
</dbReference>
<evidence type="ECO:0000256" key="1">
    <source>
        <dbReference type="SAM" id="Coils"/>
    </source>
</evidence>
<comment type="caution">
    <text evidence="2">The sequence shown here is derived from an EMBL/GenBank/DDBJ whole genome shotgun (WGS) entry which is preliminary data.</text>
</comment>
<dbReference type="AlphaFoldDB" id="A0A420XUH8"/>
<dbReference type="Gene3D" id="1.10.10.10">
    <property type="entry name" value="Winged helix-like DNA-binding domain superfamily/Winged helix DNA-binding domain"/>
    <property type="match status" value="1"/>
</dbReference>
<reference evidence="2 3" key="1">
    <citation type="submission" date="2018-10" db="EMBL/GenBank/DDBJ databases">
        <title>Genomic Encyclopedia of Archaeal and Bacterial Type Strains, Phase II (KMG-II): from individual species to whole genera.</title>
        <authorList>
            <person name="Goeker M."/>
        </authorList>
    </citation>
    <scope>NUCLEOTIDE SEQUENCE [LARGE SCALE GENOMIC DNA]</scope>
    <source>
        <strain evidence="2 3">RP-AC37</strain>
    </source>
</reference>
<protein>
    <submittedName>
        <fullName evidence="2">Transposase</fullName>
    </submittedName>
</protein>